<name>A0A6S6Y2Y6_9PROT</name>
<dbReference type="EMBL" id="LR778301">
    <property type="protein sequence ID" value="CAB1369576.1"/>
    <property type="molecule type" value="Genomic_DNA"/>
</dbReference>
<evidence type="ECO:0000313" key="1">
    <source>
        <dbReference type="EMBL" id="CAB1369576.1"/>
    </source>
</evidence>
<evidence type="ECO:0000313" key="2">
    <source>
        <dbReference type="Proteomes" id="UP000515733"/>
    </source>
</evidence>
<organism evidence="1 2">
    <name type="scientific">Denitratisoma oestradiolicum</name>
    <dbReference type="NCBI Taxonomy" id="311182"/>
    <lineage>
        <taxon>Bacteria</taxon>
        <taxon>Pseudomonadati</taxon>
        <taxon>Pseudomonadota</taxon>
        <taxon>Betaproteobacteria</taxon>
        <taxon>Nitrosomonadales</taxon>
        <taxon>Sterolibacteriaceae</taxon>
        <taxon>Denitratisoma</taxon>
    </lineage>
</organism>
<sequence length="81" mass="8534">MQPGLSSAIGIEVAWLLGNKCIGLQLENPLPLSKTERNYFLDSLPDLRPNRTGGNSWKPGTGPGCLICSAGGNPCLSSRHG</sequence>
<gene>
    <name evidence="1" type="ORF">DENOEST_2411</name>
</gene>
<protein>
    <submittedName>
        <fullName evidence="1">Uncharacterized protein</fullName>
    </submittedName>
</protein>
<keyword evidence="2" id="KW-1185">Reference proteome</keyword>
<reference evidence="1 2" key="1">
    <citation type="submission" date="2020-03" db="EMBL/GenBank/DDBJ databases">
        <authorList>
            <consortium name="Genoscope - CEA"/>
            <person name="William W."/>
        </authorList>
    </citation>
    <scope>NUCLEOTIDE SEQUENCE [LARGE SCALE GENOMIC DNA]</scope>
    <source>
        <strain evidence="2">DSM 16959</strain>
    </source>
</reference>
<dbReference type="KEGG" id="doe:DENOEST_2411"/>
<proteinExistence type="predicted"/>
<accession>A0A6S6Y2Y6</accession>
<dbReference type="AlphaFoldDB" id="A0A6S6Y2Y6"/>
<dbReference type="Proteomes" id="UP000515733">
    <property type="component" value="Chromosome"/>
</dbReference>